<protein>
    <recommendedName>
        <fullName evidence="9">Multidrug-efflux transporter</fullName>
    </recommendedName>
</protein>
<evidence type="ECO:0000256" key="4">
    <source>
        <dbReference type="ARBA" id="ARBA00022475"/>
    </source>
</evidence>
<reference evidence="11 12" key="1">
    <citation type="submission" date="2016-10" db="EMBL/GenBank/DDBJ databases">
        <authorList>
            <person name="de Groot N.N."/>
        </authorList>
    </citation>
    <scope>NUCLEOTIDE SEQUENCE [LARGE SCALE GENOMIC DNA]</scope>
    <source>
        <strain evidence="11 12">ATCC 700224</strain>
    </source>
</reference>
<feature type="transmembrane region" description="Helical" evidence="10">
    <location>
        <begin position="401"/>
        <end position="422"/>
    </location>
</feature>
<keyword evidence="7" id="KW-0406">Ion transport</keyword>
<dbReference type="GO" id="GO:0006811">
    <property type="term" value="P:monoatomic ion transport"/>
    <property type="evidence" value="ECO:0007669"/>
    <property type="project" value="UniProtKB-KW"/>
</dbReference>
<evidence type="ECO:0000313" key="11">
    <source>
        <dbReference type="EMBL" id="SDE51608.1"/>
    </source>
</evidence>
<evidence type="ECO:0000256" key="5">
    <source>
        <dbReference type="ARBA" id="ARBA00022692"/>
    </source>
</evidence>
<comment type="subcellular location">
    <subcellularLocation>
        <location evidence="1">Cell inner membrane</location>
        <topology evidence="1">Multi-pass membrane protein</topology>
    </subcellularLocation>
</comment>
<dbReference type="NCBIfam" id="TIGR00797">
    <property type="entry name" value="matE"/>
    <property type="match status" value="1"/>
</dbReference>
<evidence type="ECO:0000256" key="7">
    <source>
        <dbReference type="ARBA" id="ARBA00023065"/>
    </source>
</evidence>
<dbReference type="GO" id="GO:0042910">
    <property type="term" value="F:xenobiotic transmembrane transporter activity"/>
    <property type="evidence" value="ECO:0007669"/>
    <property type="project" value="InterPro"/>
</dbReference>
<feature type="transmembrane region" description="Helical" evidence="10">
    <location>
        <begin position="51"/>
        <end position="76"/>
    </location>
</feature>
<organism evidence="11 12">
    <name type="scientific">Rhodospira trueperi</name>
    <dbReference type="NCBI Taxonomy" id="69960"/>
    <lineage>
        <taxon>Bacteria</taxon>
        <taxon>Pseudomonadati</taxon>
        <taxon>Pseudomonadota</taxon>
        <taxon>Alphaproteobacteria</taxon>
        <taxon>Rhodospirillales</taxon>
        <taxon>Rhodospirillaceae</taxon>
        <taxon>Rhodospira</taxon>
    </lineage>
</organism>
<feature type="transmembrane region" description="Helical" evidence="10">
    <location>
        <begin position="136"/>
        <end position="156"/>
    </location>
</feature>
<dbReference type="InterPro" id="IPR002528">
    <property type="entry name" value="MATE_fam"/>
</dbReference>
<dbReference type="Pfam" id="PF01554">
    <property type="entry name" value="MatE"/>
    <property type="match status" value="2"/>
</dbReference>
<evidence type="ECO:0000256" key="8">
    <source>
        <dbReference type="ARBA" id="ARBA00023136"/>
    </source>
</evidence>
<feature type="transmembrane region" description="Helical" evidence="10">
    <location>
        <begin position="428"/>
        <end position="449"/>
    </location>
</feature>
<dbReference type="STRING" id="69960.SAMN05421720_107213"/>
<dbReference type="InterPro" id="IPR050222">
    <property type="entry name" value="MATE_MdtK"/>
</dbReference>
<keyword evidence="6 10" id="KW-1133">Transmembrane helix</keyword>
<name>A0A1G7DJ67_9PROT</name>
<evidence type="ECO:0000313" key="12">
    <source>
        <dbReference type="Proteomes" id="UP000199412"/>
    </source>
</evidence>
<sequence length="469" mass="47314">MSSADPRPAAAGVSFRSLLRVSLPLAVTQLAQVGNGVADTVMAGHLGTVSLAAVAAGAALWLPMMIFLIGLLYVLVPVLGHLRGQTQAGAVAETAVVGVTLALVGGGVIGLLLLAAGPVLRMIGVAPDVIPETEAYLRWIVPGMPGAALFIALRYVLESAGMTGRVTLVALVGAVANAVLNAVLMFGALGLEPMGVAGCGLATTLSNWGCAAAVAIMVVSGKDGIAPVQAITAAWARGLGRSVIALAAKGLPIGLGFLSDYLVMTVVAMFIATLGAVPIAGHQIAFNVMTVLMMVPLSLSMGGTILLSQARGAGRPGDVGAVIRFTLMLALGVGAILAILAFGSSALVPRLYSPDPAIHAASEPLIRIVAILLPLNVIVVGTGSLLRGLGNMSAPFVIPAAAHWLVSLPLGYAIGMAGVFGSPLGAPGWWGAFGAGLLIAALVLSLRLFRDARSPSMSPSRPRPTEKNT</sequence>
<feature type="transmembrane region" description="Helical" evidence="10">
    <location>
        <begin position="88"/>
        <end position="116"/>
    </location>
</feature>
<feature type="transmembrane region" description="Helical" evidence="10">
    <location>
        <begin position="368"/>
        <end position="389"/>
    </location>
</feature>
<keyword evidence="8 10" id="KW-0472">Membrane</keyword>
<evidence type="ECO:0000256" key="10">
    <source>
        <dbReference type="SAM" id="Phobius"/>
    </source>
</evidence>
<keyword evidence="12" id="KW-1185">Reference proteome</keyword>
<dbReference type="InterPro" id="IPR048279">
    <property type="entry name" value="MdtK-like"/>
</dbReference>
<dbReference type="GO" id="GO:0005886">
    <property type="term" value="C:plasma membrane"/>
    <property type="evidence" value="ECO:0007669"/>
    <property type="project" value="UniProtKB-SubCell"/>
</dbReference>
<proteinExistence type="predicted"/>
<dbReference type="PANTHER" id="PTHR43298">
    <property type="entry name" value="MULTIDRUG RESISTANCE PROTEIN NORM-RELATED"/>
    <property type="match status" value="1"/>
</dbReference>
<dbReference type="PIRSF" id="PIRSF006603">
    <property type="entry name" value="DinF"/>
    <property type="match status" value="1"/>
</dbReference>
<dbReference type="Proteomes" id="UP000199412">
    <property type="component" value="Unassembled WGS sequence"/>
</dbReference>
<dbReference type="EMBL" id="FNAP01000007">
    <property type="protein sequence ID" value="SDE51608.1"/>
    <property type="molecule type" value="Genomic_DNA"/>
</dbReference>
<feature type="transmembrane region" description="Helical" evidence="10">
    <location>
        <begin position="327"/>
        <end position="348"/>
    </location>
</feature>
<feature type="transmembrane region" description="Helical" evidence="10">
    <location>
        <begin position="168"/>
        <end position="189"/>
    </location>
</feature>
<dbReference type="PANTHER" id="PTHR43298:SF2">
    <property type="entry name" value="FMN_FAD EXPORTER YEEO-RELATED"/>
    <property type="match status" value="1"/>
</dbReference>
<gene>
    <name evidence="11" type="ORF">SAMN05421720_107213</name>
</gene>
<keyword evidence="2" id="KW-0813">Transport</keyword>
<dbReference type="AlphaFoldDB" id="A0A1G7DJ67"/>
<evidence type="ECO:0000256" key="2">
    <source>
        <dbReference type="ARBA" id="ARBA00022448"/>
    </source>
</evidence>
<feature type="transmembrane region" description="Helical" evidence="10">
    <location>
        <begin position="195"/>
        <end position="219"/>
    </location>
</feature>
<dbReference type="RefSeq" id="WP_176793621.1">
    <property type="nucleotide sequence ID" value="NZ_FNAP01000007.1"/>
</dbReference>
<evidence type="ECO:0000256" key="6">
    <source>
        <dbReference type="ARBA" id="ARBA00022989"/>
    </source>
</evidence>
<evidence type="ECO:0000256" key="9">
    <source>
        <dbReference type="ARBA" id="ARBA00031636"/>
    </source>
</evidence>
<keyword evidence="5 10" id="KW-0812">Transmembrane</keyword>
<feature type="transmembrane region" description="Helical" evidence="10">
    <location>
        <begin position="286"/>
        <end position="307"/>
    </location>
</feature>
<evidence type="ECO:0000256" key="1">
    <source>
        <dbReference type="ARBA" id="ARBA00004429"/>
    </source>
</evidence>
<feature type="transmembrane region" description="Helical" evidence="10">
    <location>
        <begin position="261"/>
        <end position="280"/>
    </location>
</feature>
<evidence type="ECO:0000256" key="3">
    <source>
        <dbReference type="ARBA" id="ARBA00022449"/>
    </source>
</evidence>
<accession>A0A1G7DJ67</accession>
<keyword evidence="3" id="KW-0050">Antiport</keyword>
<keyword evidence="4" id="KW-1003">Cell membrane</keyword>
<dbReference type="GO" id="GO:0015297">
    <property type="term" value="F:antiporter activity"/>
    <property type="evidence" value="ECO:0007669"/>
    <property type="project" value="UniProtKB-KW"/>
</dbReference>